<feature type="signal peptide" evidence="12">
    <location>
        <begin position="1"/>
        <end position="22"/>
    </location>
</feature>
<keyword evidence="9 10" id="KW-0998">Cell outer membrane</keyword>
<keyword evidence="7 11" id="KW-0798">TonB box</keyword>
<protein>
    <submittedName>
        <fullName evidence="15">TonB-dependent receptor</fullName>
    </submittedName>
</protein>
<dbReference type="InterPro" id="IPR000531">
    <property type="entry name" value="Beta-barrel_TonB"/>
</dbReference>
<dbReference type="RefSeq" id="WP_264506760.1">
    <property type="nucleotide sequence ID" value="NZ_JAPDFL010000001.1"/>
</dbReference>
<evidence type="ECO:0000313" key="15">
    <source>
        <dbReference type="EMBL" id="MCW1933891.1"/>
    </source>
</evidence>
<dbReference type="Gene3D" id="2.170.130.10">
    <property type="entry name" value="TonB-dependent receptor, plug domain"/>
    <property type="match status" value="1"/>
</dbReference>
<evidence type="ECO:0000256" key="9">
    <source>
        <dbReference type="ARBA" id="ARBA00023237"/>
    </source>
</evidence>
<evidence type="ECO:0000256" key="2">
    <source>
        <dbReference type="ARBA" id="ARBA00022448"/>
    </source>
</evidence>
<evidence type="ECO:0000256" key="3">
    <source>
        <dbReference type="ARBA" id="ARBA00022452"/>
    </source>
</evidence>
<dbReference type="InterPro" id="IPR012910">
    <property type="entry name" value="Plug_dom"/>
</dbReference>
<dbReference type="InterPro" id="IPR037066">
    <property type="entry name" value="Plug_dom_sf"/>
</dbReference>
<name>A0ABT3H289_9RHOB</name>
<evidence type="ECO:0000259" key="14">
    <source>
        <dbReference type="Pfam" id="PF07715"/>
    </source>
</evidence>
<organism evidence="15 16">
    <name type="scientific">Pararhodobacter zhoushanensis</name>
    <dbReference type="NCBI Taxonomy" id="2479545"/>
    <lineage>
        <taxon>Bacteria</taxon>
        <taxon>Pseudomonadati</taxon>
        <taxon>Pseudomonadota</taxon>
        <taxon>Alphaproteobacteria</taxon>
        <taxon>Rhodobacterales</taxon>
        <taxon>Paracoccaceae</taxon>
        <taxon>Pararhodobacter</taxon>
    </lineage>
</organism>
<evidence type="ECO:0000256" key="7">
    <source>
        <dbReference type="ARBA" id="ARBA00023077"/>
    </source>
</evidence>
<comment type="caution">
    <text evidence="15">The sequence shown here is derived from an EMBL/GenBank/DDBJ whole genome shotgun (WGS) entry which is preliminary data.</text>
</comment>
<proteinExistence type="inferred from homology"/>
<keyword evidence="16" id="KW-1185">Reference proteome</keyword>
<dbReference type="PANTHER" id="PTHR30069">
    <property type="entry name" value="TONB-DEPENDENT OUTER MEMBRANE RECEPTOR"/>
    <property type="match status" value="1"/>
</dbReference>
<evidence type="ECO:0000256" key="1">
    <source>
        <dbReference type="ARBA" id="ARBA00004571"/>
    </source>
</evidence>
<keyword evidence="15" id="KW-0675">Receptor</keyword>
<comment type="similarity">
    <text evidence="10 11">Belongs to the TonB-dependent receptor family.</text>
</comment>
<evidence type="ECO:0000256" key="10">
    <source>
        <dbReference type="PROSITE-ProRule" id="PRU01360"/>
    </source>
</evidence>
<comment type="subcellular location">
    <subcellularLocation>
        <location evidence="1 10">Cell outer membrane</location>
        <topology evidence="1 10">Multi-pass membrane protein</topology>
    </subcellularLocation>
</comment>
<keyword evidence="3 10" id="KW-1134">Transmembrane beta strand</keyword>
<evidence type="ECO:0000256" key="4">
    <source>
        <dbReference type="ARBA" id="ARBA00022692"/>
    </source>
</evidence>
<dbReference type="EMBL" id="JAPDFL010000001">
    <property type="protein sequence ID" value="MCW1933891.1"/>
    <property type="molecule type" value="Genomic_DNA"/>
</dbReference>
<feature type="domain" description="TonB-dependent receptor plug" evidence="14">
    <location>
        <begin position="44"/>
        <end position="145"/>
    </location>
</feature>
<dbReference type="CDD" id="cd01347">
    <property type="entry name" value="ligand_gated_channel"/>
    <property type="match status" value="1"/>
</dbReference>
<evidence type="ECO:0000256" key="5">
    <source>
        <dbReference type="ARBA" id="ARBA00022729"/>
    </source>
</evidence>
<sequence length="618" mass="66345">MRRILSSVSLLALGLSTQPAMAQEYYDLGTLILSGGLTPIEQANLGRAVTVVTGDEIEERGLTTVQEALRALPGVAVNGSGDSFTQVRIRGGEANHTLILIDGIEAAGGDGEYILSGLETAMIERIEVLRGPQSVVYGSNASAGVINIVTRRATPGLTRDIQIETGAAHRASGFFGWRGTRGGVSLALSHLDDQGYDNSGDGGERDGIRRSTAILSADYTLSDTLVLDVTLRRSREHYDFDSTNWAATDADGYVVDDPTQYSDRDEMTAGLGLTYTTLGGRLTHRVSLATTQNSQANNGAAPTDTRSDAAHYRLSFGLDGAPVETSAHLLNAMVEWERDSSSSNPLYDRTSTSYALEYRGEIGGWSVQAGARHDDNSVFADARTWTLAAAYDFGGGWRLHGSAGTGVVNPSYFELYANAFGYVGNPNLAPERNRSIDLGLEMPLGDTGTLDVTVFREALTDEITAVSTGPGSFSYINQTGDSLRHGAEISARTQVSDTLSLRAAYTYLQAENPDGSVEIRRPQHELALGASWGFAQGRGRLSADLRHVRGNWDTQFWGANATVELPAYTTVDVAAQYDLSTRMTLVGRVSNLFDAEVMDVWGYAGRGRAAYVGLQARF</sequence>
<dbReference type="PROSITE" id="PS52016">
    <property type="entry name" value="TONB_DEPENDENT_REC_3"/>
    <property type="match status" value="1"/>
</dbReference>
<feature type="chain" id="PRO_5045446899" evidence="12">
    <location>
        <begin position="23"/>
        <end position="618"/>
    </location>
</feature>
<dbReference type="PANTHER" id="PTHR30069:SF53">
    <property type="entry name" value="COLICIN I RECEPTOR-RELATED"/>
    <property type="match status" value="1"/>
</dbReference>
<dbReference type="SUPFAM" id="SSF56935">
    <property type="entry name" value="Porins"/>
    <property type="match status" value="1"/>
</dbReference>
<keyword evidence="8 10" id="KW-0472">Membrane</keyword>
<accession>A0ABT3H289</accession>
<gene>
    <name evidence="15" type="ORF">OKW52_16910</name>
</gene>
<dbReference type="InterPro" id="IPR039426">
    <property type="entry name" value="TonB-dep_rcpt-like"/>
</dbReference>
<evidence type="ECO:0000313" key="16">
    <source>
        <dbReference type="Proteomes" id="UP001208938"/>
    </source>
</evidence>
<dbReference type="Proteomes" id="UP001208938">
    <property type="component" value="Unassembled WGS sequence"/>
</dbReference>
<keyword evidence="2 10" id="KW-0813">Transport</keyword>
<evidence type="ECO:0000256" key="12">
    <source>
        <dbReference type="SAM" id="SignalP"/>
    </source>
</evidence>
<dbReference type="InterPro" id="IPR036942">
    <property type="entry name" value="Beta-barrel_TonB_sf"/>
</dbReference>
<keyword evidence="4 10" id="KW-0812">Transmembrane</keyword>
<dbReference type="Pfam" id="PF07715">
    <property type="entry name" value="Plug"/>
    <property type="match status" value="1"/>
</dbReference>
<reference evidence="15 16" key="1">
    <citation type="submission" date="2022-10" db="EMBL/GenBank/DDBJ databases">
        <title>Pararhodobacter sp. nov., isolated from marine algae.</title>
        <authorList>
            <person name="Choi B.J."/>
            <person name="Kim J.M."/>
            <person name="Lee J.K."/>
            <person name="Choi D.G."/>
            <person name="Jeon C.O."/>
        </authorList>
    </citation>
    <scope>NUCLEOTIDE SEQUENCE [LARGE SCALE GENOMIC DNA]</scope>
    <source>
        <strain evidence="15 16">ZQ420</strain>
    </source>
</reference>
<evidence type="ECO:0000256" key="8">
    <source>
        <dbReference type="ARBA" id="ARBA00023136"/>
    </source>
</evidence>
<evidence type="ECO:0000259" key="13">
    <source>
        <dbReference type="Pfam" id="PF00593"/>
    </source>
</evidence>
<keyword evidence="6" id="KW-0406">Ion transport</keyword>
<dbReference type="Gene3D" id="2.40.170.20">
    <property type="entry name" value="TonB-dependent receptor, beta-barrel domain"/>
    <property type="match status" value="1"/>
</dbReference>
<dbReference type="Pfam" id="PF00593">
    <property type="entry name" value="TonB_dep_Rec_b-barrel"/>
    <property type="match status" value="1"/>
</dbReference>
<keyword evidence="5 12" id="KW-0732">Signal</keyword>
<evidence type="ECO:0000256" key="6">
    <source>
        <dbReference type="ARBA" id="ARBA00023065"/>
    </source>
</evidence>
<feature type="domain" description="TonB-dependent receptor-like beta-barrel" evidence="13">
    <location>
        <begin position="175"/>
        <end position="592"/>
    </location>
</feature>
<evidence type="ECO:0000256" key="11">
    <source>
        <dbReference type="RuleBase" id="RU003357"/>
    </source>
</evidence>